<sequence>MAYETLTLTVLSVLFVLYRYLNQTDIPKIKGLPEIPGVPIFGSLFQLGDCHAKVAAKWAKKYGPVFQVRMGNKRIVFVNSFESVKQLWIKDQSALISRPTFHTFHDVVSTSQGFTIGTSPWDESCKRRRKAAATALNRPAVQSYMPIIDLESTASIKELLMDSNGGTRDINPIPYFQRFALNTSLTLNYGIRIEGNIDDELLREIVAVERGISNFRSTSNNWQDYVPLLRIFPKLNKEAEEFRVRRDRYLTLLLDMLKEKIAQGTDKPCITGNILKDPEAKLNDAEIKSLCLTMVSAGLDTVPGNLVMTLAYLSSEDGQRIQRKAYDEIMKVYPDNDAWEKCLVEEKVPYITALVKETLRYWTVIPICLPRKSVKDITWGNAVIPAGTTFFMNAWAADYDEDHFQEPHKFIPERYLDNPESSGTPHYGYGAGSRMCAGSHLANRELYTAFIRLITAFTIHPSKDPADRPILDALECNAIPTALTTEPKPFKVGFKARDPALLQRWIAESEQRTKDL</sequence>
<dbReference type="PANTHER" id="PTHR46300:SF9">
    <property type="entry name" value="P450, PUTATIVE-RELATED"/>
    <property type="match status" value="1"/>
</dbReference>
<dbReference type="PANTHER" id="PTHR46300">
    <property type="entry name" value="P450, PUTATIVE (EUROFUNG)-RELATED-RELATED"/>
    <property type="match status" value="1"/>
</dbReference>
<organism evidence="10 11">
    <name type="scientific">Rasamsonia emersonii (strain ATCC 16479 / CBS 393.64 / IMI 116815)</name>
    <dbReference type="NCBI Taxonomy" id="1408163"/>
    <lineage>
        <taxon>Eukaryota</taxon>
        <taxon>Fungi</taxon>
        <taxon>Dikarya</taxon>
        <taxon>Ascomycota</taxon>
        <taxon>Pezizomycotina</taxon>
        <taxon>Eurotiomycetes</taxon>
        <taxon>Eurotiomycetidae</taxon>
        <taxon>Eurotiales</taxon>
        <taxon>Trichocomaceae</taxon>
        <taxon>Rasamsonia</taxon>
    </lineage>
</organism>
<dbReference type="RefSeq" id="XP_013326422.1">
    <property type="nucleotide sequence ID" value="XM_013470968.1"/>
</dbReference>
<dbReference type="EC" id="1.14.14.1" evidence="10"/>
<comment type="cofactor">
    <cofactor evidence="8">
        <name>heme</name>
        <dbReference type="ChEBI" id="CHEBI:30413"/>
    </cofactor>
</comment>
<keyword evidence="9" id="KW-0732">Signal</keyword>
<comment type="similarity">
    <text evidence="1">Belongs to the cytochrome P450 family.</text>
</comment>
<proteinExistence type="inferred from homology"/>
<dbReference type="CDD" id="cd11066">
    <property type="entry name" value="CYP_PhacA-like"/>
    <property type="match status" value="1"/>
</dbReference>
<evidence type="ECO:0000256" key="8">
    <source>
        <dbReference type="PIRSR" id="PIRSR602401-1"/>
    </source>
</evidence>
<comment type="pathway">
    <text evidence="7">Aromatic compound metabolism; phenylacetate degradation.</text>
</comment>
<dbReference type="SUPFAM" id="SSF48264">
    <property type="entry name" value="Cytochrome P450"/>
    <property type="match status" value="1"/>
</dbReference>
<evidence type="ECO:0000256" key="9">
    <source>
        <dbReference type="SAM" id="SignalP"/>
    </source>
</evidence>
<dbReference type="EMBL" id="LASV01000314">
    <property type="protein sequence ID" value="KKA19810.1"/>
    <property type="molecule type" value="Genomic_DNA"/>
</dbReference>
<evidence type="ECO:0000313" key="10">
    <source>
        <dbReference type="EMBL" id="KKA19810.1"/>
    </source>
</evidence>
<dbReference type="GO" id="GO:0016712">
    <property type="term" value="F:oxidoreductase activity, acting on paired donors, with incorporation or reduction of molecular oxygen, reduced flavin or flavoprotein as one donor, and incorporation of one atom of oxygen"/>
    <property type="evidence" value="ECO:0007669"/>
    <property type="project" value="UniProtKB-EC"/>
</dbReference>
<dbReference type="GO" id="GO:0020037">
    <property type="term" value="F:heme binding"/>
    <property type="evidence" value="ECO:0007669"/>
    <property type="project" value="InterPro"/>
</dbReference>
<dbReference type="Gene3D" id="1.10.630.10">
    <property type="entry name" value="Cytochrome P450"/>
    <property type="match status" value="1"/>
</dbReference>
<evidence type="ECO:0000256" key="2">
    <source>
        <dbReference type="ARBA" id="ARBA00022617"/>
    </source>
</evidence>
<accession>A0A0F4YNZ5</accession>
<feature type="signal peptide" evidence="9">
    <location>
        <begin position="1"/>
        <end position="23"/>
    </location>
</feature>
<evidence type="ECO:0000256" key="3">
    <source>
        <dbReference type="ARBA" id="ARBA00022723"/>
    </source>
</evidence>
<comment type="caution">
    <text evidence="10">The sequence shown here is derived from an EMBL/GenBank/DDBJ whole genome shotgun (WGS) entry which is preliminary data.</text>
</comment>
<dbReference type="GO" id="GO:0005506">
    <property type="term" value="F:iron ion binding"/>
    <property type="evidence" value="ECO:0007669"/>
    <property type="project" value="InterPro"/>
</dbReference>
<dbReference type="InterPro" id="IPR050364">
    <property type="entry name" value="Cytochrome_P450_fung"/>
</dbReference>
<dbReference type="Pfam" id="PF00067">
    <property type="entry name" value="p450"/>
    <property type="match status" value="1"/>
</dbReference>
<feature type="binding site" description="axial binding residue" evidence="8">
    <location>
        <position position="436"/>
    </location>
    <ligand>
        <name>heme</name>
        <dbReference type="ChEBI" id="CHEBI:30413"/>
    </ligand>
    <ligandPart>
        <name>Fe</name>
        <dbReference type="ChEBI" id="CHEBI:18248"/>
    </ligandPart>
</feature>
<dbReference type="InterPro" id="IPR001128">
    <property type="entry name" value="Cyt_P450"/>
</dbReference>
<evidence type="ECO:0000313" key="11">
    <source>
        <dbReference type="Proteomes" id="UP000053958"/>
    </source>
</evidence>
<evidence type="ECO:0000256" key="5">
    <source>
        <dbReference type="ARBA" id="ARBA00023004"/>
    </source>
</evidence>
<dbReference type="PRINTS" id="PR00463">
    <property type="entry name" value="EP450I"/>
</dbReference>
<dbReference type="STRING" id="1408163.A0A0F4YNZ5"/>
<dbReference type="InterPro" id="IPR036396">
    <property type="entry name" value="Cyt_P450_sf"/>
</dbReference>
<keyword evidence="11" id="KW-1185">Reference proteome</keyword>
<dbReference type="OrthoDB" id="1055148at2759"/>
<protein>
    <submittedName>
        <fullName evidence="10">Unspecific monooxygenase</fullName>
        <ecNumber evidence="10">1.14.14.1</ecNumber>
    </submittedName>
</protein>
<dbReference type="PRINTS" id="PR00385">
    <property type="entry name" value="P450"/>
</dbReference>
<keyword evidence="2 8" id="KW-0349">Heme</keyword>
<evidence type="ECO:0000256" key="6">
    <source>
        <dbReference type="ARBA" id="ARBA00023033"/>
    </source>
</evidence>
<reference evidence="10 11" key="1">
    <citation type="submission" date="2015-04" db="EMBL/GenBank/DDBJ databases">
        <authorList>
            <person name="Heijne W.H."/>
            <person name="Fedorova N.D."/>
            <person name="Nierman W.C."/>
            <person name="Vollebregt A.W."/>
            <person name="Zhao Z."/>
            <person name="Wu L."/>
            <person name="Kumar M."/>
            <person name="Stam H."/>
            <person name="van den Berg M.A."/>
            <person name="Pel H.J."/>
        </authorList>
    </citation>
    <scope>NUCLEOTIDE SEQUENCE [LARGE SCALE GENOMIC DNA]</scope>
    <source>
        <strain evidence="10 11">CBS 393.64</strain>
    </source>
</reference>
<evidence type="ECO:0000256" key="7">
    <source>
        <dbReference type="ARBA" id="ARBA00060591"/>
    </source>
</evidence>
<keyword evidence="3 8" id="KW-0479">Metal-binding</keyword>
<dbReference type="AlphaFoldDB" id="A0A0F4YNZ5"/>
<feature type="chain" id="PRO_5002481788" evidence="9">
    <location>
        <begin position="24"/>
        <end position="516"/>
    </location>
</feature>
<dbReference type="FunFam" id="1.10.630.10:FF:000072">
    <property type="entry name" value="3-hydroxyphenylacetate 6 hydroxylase"/>
    <property type="match status" value="1"/>
</dbReference>
<dbReference type="GeneID" id="25318514"/>
<dbReference type="Proteomes" id="UP000053958">
    <property type="component" value="Unassembled WGS sequence"/>
</dbReference>
<keyword evidence="4 10" id="KW-0560">Oxidoreductase</keyword>
<keyword evidence="5 8" id="KW-0408">Iron</keyword>
<evidence type="ECO:0000256" key="1">
    <source>
        <dbReference type="ARBA" id="ARBA00010617"/>
    </source>
</evidence>
<dbReference type="InterPro" id="IPR002401">
    <property type="entry name" value="Cyt_P450_E_grp-I"/>
</dbReference>
<evidence type="ECO:0000256" key="4">
    <source>
        <dbReference type="ARBA" id="ARBA00023002"/>
    </source>
</evidence>
<keyword evidence="6 10" id="KW-0503">Monooxygenase</keyword>
<name>A0A0F4YNZ5_RASE3</name>
<gene>
    <name evidence="10" type="ORF">T310_6202</name>
</gene>